<name>A0AAE4YDV6_9RHOB</name>
<sequence length="419" mass="47288">MDLSFSNENTRYAFGRFDRVTVDGMAFRLHMEMEVGVVMTQDDDTGFSKQFSHQDLSRLGSLGRIRVERNYFNPAAARKRQLAHGVSLSALSERPLRRFVCKDAYCQAAIDMHREKLMNFTDASIKASTDMLVGRAAQLASKHAPSGAMHILPSENMGEAPSPRTLRRWLAERNDLNLVGHLDNMDRRGWRGTRLDPEVACIMHREVQGYLSRDKPTIQHIYENVQLAIRERNEQHPEEDQLSVPSRETVRRAIRALDPFRVEVARNGEAAARKRFRPVLNGLGVTRPLERVEIDEWTVDASTLLESTNIYGMLTDDEKRQLGLYIKGDEKDPNYKAKVKRRDRWTLTAAICCATRCIVGMVLSRSANSEAAVQLLQMITTNKGAWADAVGALTPWDMHGTPELIVFDGGSAFIRCASA</sequence>
<evidence type="ECO:0000313" key="2">
    <source>
        <dbReference type="EMBL" id="NBZ89513.1"/>
    </source>
</evidence>
<dbReference type="AlphaFoldDB" id="A0AAE4YDV6"/>
<dbReference type="InterPro" id="IPR015126">
    <property type="entry name" value="Mu_I-gamma"/>
</dbReference>
<dbReference type="InterPro" id="IPR036397">
    <property type="entry name" value="RNaseH_sf"/>
</dbReference>
<evidence type="ECO:0000259" key="1">
    <source>
        <dbReference type="Pfam" id="PF09039"/>
    </source>
</evidence>
<keyword evidence="3" id="KW-1185">Reference proteome</keyword>
<gene>
    <name evidence="2" type="ORF">GV832_18145</name>
</gene>
<feature type="domain" description="Mu DNA binding I gamma subdomain" evidence="1">
    <location>
        <begin position="207"/>
        <end position="276"/>
    </location>
</feature>
<accession>A0AAE4YDV6</accession>
<organism evidence="2 3">
    <name type="scientific">Stagnihabitans tardus</name>
    <dbReference type="NCBI Taxonomy" id="2699202"/>
    <lineage>
        <taxon>Bacteria</taxon>
        <taxon>Pseudomonadati</taxon>
        <taxon>Pseudomonadota</taxon>
        <taxon>Alphaproteobacteria</taxon>
        <taxon>Rhodobacterales</taxon>
        <taxon>Paracoccaceae</taxon>
        <taxon>Stagnihabitans</taxon>
    </lineage>
</organism>
<dbReference type="Pfam" id="PF09039">
    <property type="entry name" value="HTH_Tnp_Mu_2"/>
    <property type="match status" value="1"/>
</dbReference>
<proteinExistence type="predicted"/>
<evidence type="ECO:0000313" key="3">
    <source>
        <dbReference type="Proteomes" id="UP001193501"/>
    </source>
</evidence>
<protein>
    <recommendedName>
        <fullName evidence="1">Mu DNA binding I gamma subdomain domain-containing protein</fullName>
    </recommendedName>
</protein>
<dbReference type="RefSeq" id="WP_168776313.1">
    <property type="nucleotide sequence ID" value="NZ_JAABNR010000024.1"/>
</dbReference>
<dbReference type="EMBL" id="JAABNR010000024">
    <property type="protein sequence ID" value="NBZ89513.1"/>
    <property type="molecule type" value="Genomic_DNA"/>
</dbReference>
<dbReference type="Proteomes" id="UP001193501">
    <property type="component" value="Unassembled WGS sequence"/>
</dbReference>
<reference evidence="2" key="1">
    <citation type="submission" date="2020-01" db="EMBL/GenBank/DDBJ databases">
        <authorList>
            <person name="Chen W.-M."/>
        </authorList>
    </citation>
    <scope>NUCLEOTIDE SEQUENCE</scope>
    <source>
        <strain evidence="2">CYK-10</strain>
    </source>
</reference>
<comment type="caution">
    <text evidence="2">The sequence shown here is derived from an EMBL/GenBank/DDBJ whole genome shotgun (WGS) entry which is preliminary data.</text>
</comment>
<dbReference type="Gene3D" id="3.30.420.10">
    <property type="entry name" value="Ribonuclease H-like superfamily/Ribonuclease H"/>
    <property type="match status" value="1"/>
</dbReference>
<dbReference type="GO" id="GO:0003676">
    <property type="term" value="F:nucleic acid binding"/>
    <property type="evidence" value="ECO:0007669"/>
    <property type="project" value="InterPro"/>
</dbReference>